<keyword evidence="1" id="KW-1133">Transmembrane helix</keyword>
<accession>A0A4R7VFP0</accession>
<comment type="caution">
    <text evidence="2">The sequence shown here is derived from an EMBL/GenBank/DDBJ whole genome shotgun (WGS) entry which is preliminary data.</text>
</comment>
<organism evidence="2 3">
    <name type="scientific">Actinophytocola oryzae</name>
    <dbReference type="NCBI Taxonomy" id="502181"/>
    <lineage>
        <taxon>Bacteria</taxon>
        <taxon>Bacillati</taxon>
        <taxon>Actinomycetota</taxon>
        <taxon>Actinomycetes</taxon>
        <taxon>Pseudonocardiales</taxon>
        <taxon>Pseudonocardiaceae</taxon>
    </lineage>
</organism>
<feature type="transmembrane region" description="Helical" evidence="1">
    <location>
        <begin position="81"/>
        <end position="103"/>
    </location>
</feature>
<proteinExistence type="predicted"/>
<gene>
    <name evidence="2" type="ORF">CLV71_109172</name>
</gene>
<feature type="transmembrane region" description="Helical" evidence="1">
    <location>
        <begin position="123"/>
        <end position="141"/>
    </location>
</feature>
<evidence type="ECO:0000256" key="1">
    <source>
        <dbReference type="SAM" id="Phobius"/>
    </source>
</evidence>
<protein>
    <submittedName>
        <fullName evidence="2">Uncharacterized protein</fullName>
    </submittedName>
</protein>
<dbReference type="Proteomes" id="UP000294927">
    <property type="component" value="Unassembled WGS sequence"/>
</dbReference>
<reference evidence="2 3" key="1">
    <citation type="submission" date="2019-03" db="EMBL/GenBank/DDBJ databases">
        <title>Genomic Encyclopedia of Archaeal and Bacterial Type Strains, Phase II (KMG-II): from individual species to whole genera.</title>
        <authorList>
            <person name="Goeker M."/>
        </authorList>
    </citation>
    <scope>NUCLEOTIDE SEQUENCE [LARGE SCALE GENOMIC DNA]</scope>
    <source>
        <strain evidence="2 3">DSM 45499</strain>
    </source>
</reference>
<keyword evidence="3" id="KW-1185">Reference proteome</keyword>
<evidence type="ECO:0000313" key="2">
    <source>
        <dbReference type="EMBL" id="TDV47937.1"/>
    </source>
</evidence>
<dbReference type="AlphaFoldDB" id="A0A4R7VFP0"/>
<keyword evidence="1" id="KW-0812">Transmembrane</keyword>
<sequence>MLWDSHSRRFAVRAVLTDLEFVLLGGIGGGLMAGLLYGPFYGILAGLVFGLVFAMVRRFVQPTEPKEALSPRGLLVSDRAAVLYAALAGVGTGALVGGFLGGVVGGDEAGLVVDVGGPVQEGLLGAGMGAVVVGAVLGMIVQANSASGRFITVQLWLALHGRTTVRLMSFLEEAHRVGVLRQVGAYYQFRHASLQDRLAALASAQAPGPVRAASP</sequence>
<feature type="transmembrane region" description="Helical" evidence="1">
    <location>
        <begin position="40"/>
        <end position="60"/>
    </location>
</feature>
<evidence type="ECO:0000313" key="3">
    <source>
        <dbReference type="Proteomes" id="UP000294927"/>
    </source>
</evidence>
<keyword evidence="1" id="KW-0472">Membrane</keyword>
<dbReference type="EMBL" id="SOCP01000009">
    <property type="protein sequence ID" value="TDV47937.1"/>
    <property type="molecule type" value="Genomic_DNA"/>
</dbReference>
<name>A0A4R7VFP0_9PSEU</name>